<keyword evidence="3" id="KW-0645">Protease</keyword>
<comment type="caution">
    <text evidence="3">The sequence shown here is derived from an EMBL/GenBank/DDBJ whole genome shotgun (WGS) entry which is preliminary data.</text>
</comment>
<reference evidence="3 4" key="1">
    <citation type="submission" date="2019-06" db="EMBL/GenBank/DDBJ databases">
        <title>Sorghum-associated microbial communities from plants grown in Nebraska, USA.</title>
        <authorList>
            <person name="Schachtman D."/>
        </authorList>
    </citation>
    <scope>NUCLEOTIDE SEQUENCE [LARGE SCALE GENOMIC DNA]</scope>
    <source>
        <strain evidence="3 4">1209</strain>
    </source>
</reference>
<dbReference type="SUPFAM" id="SSF52949">
    <property type="entry name" value="Macro domain-like"/>
    <property type="match status" value="1"/>
</dbReference>
<name>A0A561PB35_9BACT</name>
<evidence type="ECO:0000259" key="2">
    <source>
        <dbReference type="Pfam" id="PF02789"/>
    </source>
</evidence>
<dbReference type="RefSeq" id="WP_222429183.1">
    <property type="nucleotide sequence ID" value="NZ_VIWO01000009.1"/>
</dbReference>
<dbReference type="Pfam" id="PF02789">
    <property type="entry name" value="Peptidase_M17_N"/>
    <property type="match status" value="1"/>
</dbReference>
<feature type="chain" id="PRO_5021813907" evidence="1">
    <location>
        <begin position="32"/>
        <end position="255"/>
    </location>
</feature>
<gene>
    <name evidence="3" type="ORF">FHW36_109118</name>
</gene>
<feature type="domain" description="Peptidase M17 leucyl aminopeptidase N-terminal" evidence="2">
    <location>
        <begin position="98"/>
        <end position="186"/>
    </location>
</feature>
<keyword evidence="1" id="KW-0732">Signal</keyword>
<keyword evidence="3" id="KW-0031">Aminopeptidase</keyword>
<proteinExistence type="predicted"/>
<dbReference type="AlphaFoldDB" id="A0A561PB35"/>
<evidence type="ECO:0000256" key="1">
    <source>
        <dbReference type="SAM" id="SignalP"/>
    </source>
</evidence>
<dbReference type="InterPro" id="IPR043472">
    <property type="entry name" value="Macro_dom-like"/>
</dbReference>
<evidence type="ECO:0000313" key="4">
    <source>
        <dbReference type="Proteomes" id="UP000320811"/>
    </source>
</evidence>
<dbReference type="InterPro" id="IPR008283">
    <property type="entry name" value="Peptidase_M17_N"/>
</dbReference>
<dbReference type="Proteomes" id="UP000320811">
    <property type="component" value="Unassembled WGS sequence"/>
</dbReference>
<evidence type="ECO:0000313" key="3">
    <source>
        <dbReference type="EMBL" id="TWF35329.1"/>
    </source>
</evidence>
<keyword evidence="4" id="KW-1185">Reference proteome</keyword>
<organism evidence="3 4">
    <name type="scientific">Chitinophaga polysaccharea</name>
    <dbReference type="NCBI Taxonomy" id="1293035"/>
    <lineage>
        <taxon>Bacteria</taxon>
        <taxon>Pseudomonadati</taxon>
        <taxon>Bacteroidota</taxon>
        <taxon>Chitinophagia</taxon>
        <taxon>Chitinophagales</taxon>
        <taxon>Chitinophagaceae</taxon>
        <taxon>Chitinophaga</taxon>
    </lineage>
</organism>
<keyword evidence="3" id="KW-0378">Hydrolase</keyword>
<dbReference type="GO" id="GO:0070006">
    <property type="term" value="F:metalloaminopeptidase activity"/>
    <property type="evidence" value="ECO:0007669"/>
    <property type="project" value="InterPro"/>
</dbReference>
<sequence length="255" mass="27110">MNNTFITRHRKALITFMSASFLLLQAVSLMAQHTADAVKTTPVGTTKVWGKVEGISIIGLVQGPGAAVAPLQVACVFEYTEGDIFNPPALPAALNGMVHLDQALKGQITELRKSGKFEGHYLETLLITPPKGALKAPRLLLIGLGNRHQFNADMMINVGAVALREASHMGVTSFAFASDIKDAGIDSPTALVAGNVTKGIINACRTQRYLQQHHLAPAKPVIKATLLAGPAFFEIAGEGIQAAITSFHQSTPTHE</sequence>
<dbReference type="EMBL" id="VIWO01000009">
    <property type="protein sequence ID" value="TWF35329.1"/>
    <property type="molecule type" value="Genomic_DNA"/>
</dbReference>
<dbReference type="Gene3D" id="3.40.220.10">
    <property type="entry name" value="Leucine Aminopeptidase, subunit E, domain 1"/>
    <property type="match status" value="1"/>
</dbReference>
<accession>A0A561PB35</accession>
<protein>
    <submittedName>
        <fullName evidence="3">Cytosol aminopeptidase family protein</fullName>
    </submittedName>
</protein>
<dbReference type="GO" id="GO:0006508">
    <property type="term" value="P:proteolysis"/>
    <property type="evidence" value="ECO:0007669"/>
    <property type="project" value="InterPro"/>
</dbReference>
<feature type="signal peptide" evidence="1">
    <location>
        <begin position="1"/>
        <end position="31"/>
    </location>
</feature>